<comment type="similarity">
    <text evidence="2">Belongs to the VPS10-related sortilin family.</text>
</comment>
<evidence type="ECO:0000256" key="9">
    <source>
        <dbReference type="SAM" id="SignalP"/>
    </source>
</evidence>
<feature type="transmembrane region" description="Helical" evidence="8">
    <location>
        <begin position="2075"/>
        <end position="2095"/>
    </location>
</feature>
<comment type="caution">
    <text evidence="11">The sequence shown here is derived from an EMBL/GenBank/DDBJ whole genome shotgun (WGS) entry which is preliminary data.</text>
</comment>
<dbReference type="Gene3D" id="3.30.60.270">
    <property type="match status" value="3"/>
</dbReference>
<dbReference type="Gene3D" id="2.10.70.80">
    <property type="match status" value="3"/>
</dbReference>
<dbReference type="InterPro" id="IPR050310">
    <property type="entry name" value="VPS10-sortilin"/>
</dbReference>
<dbReference type="GO" id="GO:0006896">
    <property type="term" value="P:Golgi to vacuole transport"/>
    <property type="evidence" value="ECO:0007669"/>
    <property type="project" value="TreeGrafter"/>
</dbReference>
<dbReference type="InterPro" id="IPR015943">
    <property type="entry name" value="WD40/YVTN_repeat-like_dom_sf"/>
</dbReference>
<feature type="chain" id="PRO_5040859243" evidence="9">
    <location>
        <begin position="22"/>
        <end position="2198"/>
    </location>
</feature>
<dbReference type="GO" id="GO:0006623">
    <property type="term" value="P:protein targeting to vacuole"/>
    <property type="evidence" value="ECO:0007669"/>
    <property type="project" value="TreeGrafter"/>
</dbReference>
<dbReference type="CDD" id="cd15482">
    <property type="entry name" value="Sialidase_non-viral"/>
    <property type="match status" value="1"/>
</dbReference>
<evidence type="ECO:0000256" key="8">
    <source>
        <dbReference type="SAM" id="Phobius"/>
    </source>
</evidence>
<feature type="signal peptide" evidence="9">
    <location>
        <begin position="1"/>
        <end position="21"/>
    </location>
</feature>
<dbReference type="Pfam" id="PF15902">
    <property type="entry name" value="Sortilin-Vps10"/>
    <property type="match status" value="3"/>
</dbReference>
<dbReference type="InterPro" id="IPR031778">
    <property type="entry name" value="Sortilin_N"/>
</dbReference>
<feature type="domain" description="VPS10" evidence="10">
    <location>
        <begin position="1433"/>
        <end position="2071"/>
    </location>
</feature>
<feature type="domain" description="VPS10" evidence="10">
    <location>
        <begin position="760"/>
        <end position="1411"/>
    </location>
</feature>
<comment type="subcellular location">
    <subcellularLocation>
        <location evidence="1">Membrane</location>
    </subcellularLocation>
</comment>
<accession>A0A9W7ZTD4</accession>
<feature type="transmembrane region" description="Helical" evidence="8">
    <location>
        <begin position="2107"/>
        <end position="2130"/>
    </location>
</feature>
<keyword evidence="8" id="KW-0812">Transmembrane</keyword>
<gene>
    <name evidence="11" type="primary">VPS10_2</name>
    <name evidence="11" type="ORF">IWQ60_009365</name>
</gene>
<dbReference type="InterPro" id="IPR036278">
    <property type="entry name" value="Sialidase_sf"/>
</dbReference>
<evidence type="ECO:0000256" key="6">
    <source>
        <dbReference type="ARBA" id="ARBA00023180"/>
    </source>
</evidence>
<evidence type="ECO:0000313" key="12">
    <source>
        <dbReference type="Proteomes" id="UP001150569"/>
    </source>
</evidence>
<dbReference type="OrthoDB" id="443634at2759"/>
<dbReference type="SUPFAM" id="SSF110296">
    <property type="entry name" value="Oligoxyloglucan reducing end-specific cellobiohydrolase"/>
    <property type="match status" value="3"/>
</dbReference>
<dbReference type="SMART" id="SM00602">
    <property type="entry name" value="VPS10"/>
    <property type="match status" value="3"/>
</dbReference>
<dbReference type="GO" id="GO:0005829">
    <property type="term" value="C:cytosol"/>
    <property type="evidence" value="ECO:0007669"/>
    <property type="project" value="GOC"/>
</dbReference>
<dbReference type="GO" id="GO:0005794">
    <property type="term" value="C:Golgi apparatus"/>
    <property type="evidence" value="ECO:0007669"/>
    <property type="project" value="TreeGrafter"/>
</dbReference>
<dbReference type="FunFam" id="3.30.60.270:FF:000005">
    <property type="entry name" value="Sortilin"/>
    <property type="match status" value="1"/>
</dbReference>
<evidence type="ECO:0000259" key="10">
    <source>
        <dbReference type="SMART" id="SM00602"/>
    </source>
</evidence>
<evidence type="ECO:0000256" key="7">
    <source>
        <dbReference type="SAM" id="MobiDB-lite"/>
    </source>
</evidence>
<evidence type="ECO:0000256" key="4">
    <source>
        <dbReference type="ARBA" id="ARBA00022737"/>
    </source>
</evidence>
<dbReference type="EMBL" id="JANBPT010000776">
    <property type="protein sequence ID" value="KAJ1913090.1"/>
    <property type="molecule type" value="Genomic_DNA"/>
</dbReference>
<dbReference type="Gene3D" id="2.130.10.10">
    <property type="entry name" value="YVTN repeat-like/Quinoprotein amine dehydrogenase"/>
    <property type="match status" value="3"/>
</dbReference>
<keyword evidence="4" id="KW-0677">Repeat</keyword>
<evidence type="ECO:0000313" key="11">
    <source>
        <dbReference type="EMBL" id="KAJ1913090.1"/>
    </source>
</evidence>
<dbReference type="GO" id="GO:0016020">
    <property type="term" value="C:membrane"/>
    <property type="evidence" value="ECO:0007669"/>
    <property type="project" value="UniProtKB-SubCell"/>
</dbReference>
<feature type="region of interest" description="Disordered" evidence="7">
    <location>
        <begin position="712"/>
        <end position="740"/>
    </location>
</feature>
<name>A0A9W7ZTD4_9FUNG</name>
<dbReference type="Pfam" id="PF15901">
    <property type="entry name" value="Sortilin_C"/>
    <property type="match status" value="3"/>
</dbReference>
<keyword evidence="5 8" id="KW-0472">Membrane</keyword>
<sequence>MREFGLASLVALVWLAAAAAGAKDPSIKVTEFEGSPTKFQYFANSPVILYFDSFHAKLHRSADEGKSWVLVGGHVPQGKLIDLFMHPFDNKMAIAVTAGRKHYKTIDRGVHWHAFDVPEPPSEGGPVFSFHASRTNYLLYSGMACQDDPDKSLGGVHFKTCQDRLYYTRNSFDTPATALPASLTQCTWAHAKPEFELMPAEAIYCIEYHPDPAKKSGETGGTLANLLGGTVRAIEDHRFVVSEDFFASQHAVDFDQGRPVGGVIGLAVQGGFLAVAVKHPTTAETDLFVTADGRHWAEAHLPDTHRWKENGYTMLDSTPHALLVDVHESDSDAFSALFRSNSNGTYFTAALEHTNLNVFGLVDVERVQAVEGIVLANTVANWEEVRRNPFQVAKRLQTRISFDDGSHWAYLHPPRDDVHGHAYPCVDQDYKDGQCALHLHSVTDNTNYGRVYSSRAAPGLLMGVGNVGPHLLPYNQGDTFLSADGGLTWRAVRAEAHMYEFGDSGAVIVAVDDEKPVDRVVYTYNQGHTWHTLQLDFAVRAMMLTTDPDSTSQRFQLLGMSADRDHHFGRTFLFRLDFTHRYARQCVHDEDHADRSDFEKWYARPSNGDSDCLMGHRSAFWRVKPGTDCYVGDTFHPVLPRDEDCPCTAKDFECDYNFVWDVRTKECVAAGAERIPPGACRKPGATFLGSSGYRLVPGNTCIRGDDPALDKPVEKPCPRVVTPGKDPVGRPGSGDTHGVTHRTTTLYGDVAEQVYFTRSSVTLLRTRSGELWRSTDEGGRWDRILGDRGSVVYLTKHAYDERRLYALTSDDKVYHTTDHGATFAALALPAPPNKLGITPFLAFHPTEPEWLIFLGGTKCPGCHTRAFVTEHHGGSAAWHELESFAARCLFAHAAGLTTLNKRAVACVAYRDKHGGSGQEQDQLGRHDPSQAPAGTHRNPRQLALYSDPSAPPVIHFDAGEVHDIYPLPQQGLLVAVRRASDTGLFVTHDGRKFTAVQFPPDVDVNPDRFSLVRSSTGATFLDIAAIRGGEAVGDLFVANTQATYFNRLLADTNRDVADRVDLASVAGVPGIVLANQVANVDALGQPGVRKVVQTRISFADGRGWRSLVGPTQDATGQRYDCTPACALHLHGHTDESAFADHQAALYGASAATGLMLGVGNVGERLEAYERGNTYLTDDGGRTWREVRRGPHLHAFVDHGALVVLIDDAAATNSVVYSWDRGTTWTSYTFSPQPVRATALTAVPDGTGLRVVVRGYQLSGSGEHRTDLAWIDFAGTDLRRCRLDRHDESASDFELWQPGILDADACHLGRSTRYWRRKAAAQCTVGGEFELPITEGKRCACTRADFECDDHYWRDDRGVCQLYGQDPRRPAHCPAGSHYEGSTGYRKLPSSHCEGGVSLTEPIEKACDDNPGIRTYRTYLDGPVIKYHYFPHSRHILVRTLGGRVRVSLDEGRTWTDPLPADAPAVVHSVQHPYVDQRLYLVTATALHYYTDDRGRTFKPLRVPQPSSFFTPTAFSFHPDHPDWLLYLAGADCDTVFSSTCHEAVLVSRDHGAHWRTVNTYTKGCQWARTTAFRPRASALILCEAYATKSGSQLALANARRSLAMSDDEFRTTLTPFDNILHYAVIENFLVVAERPAGAGAGQLRLQISMDAREFAPAHFPGDTHDIHEAFTVLSSKERALFLHVTANHHKGTEFGTLYTSNSNGTFFTESTAYVNRDAHGIVDFEKMAGLPGVAVANRVLNPEDLVRGTAAKRLGSVITYDNGAHWAPLSAPKFDTAGRPYACRDCPLHLHGFTEQPDPDNLYSAAGAVGLMVGVGNVDRALGAYRDGDTFLTRDAGRTWREIRKGAHLHEFGDHGTLLVLVDDEAPTDHVWYSLDDGQTFHKYVFARTHQPQRAVALFTEPASTGRRFLLFGMTTADPVPRFVLNTLDFTGTEVRACVLDHARENDDDFELWTPEAEADSRCLFGREVQYYRRIEGRECYIGHEFEATHTVVRNCTCTEADFECDYNFVRDPHTQACVLVPGHAPLDVPCASNQAHHYQSSGYRKIPSSTCTGGLALDRANDVYCPGEAARVSLLWVLGLPALILLAGLAYVGLKRRGFVMNSDRLSARPLLAAVLALPSLLVILVGSVDWGALLQYPVEAINRLRSLRPRYAPLRRDDPNGASGIGLDVAGTDLLMENYDDYFDQWEMEAEDGEGR</sequence>
<evidence type="ECO:0000256" key="3">
    <source>
        <dbReference type="ARBA" id="ARBA00022729"/>
    </source>
</evidence>
<proteinExistence type="inferred from homology"/>
<evidence type="ECO:0000256" key="1">
    <source>
        <dbReference type="ARBA" id="ARBA00004370"/>
    </source>
</evidence>
<feature type="region of interest" description="Disordered" evidence="7">
    <location>
        <begin position="914"/>
        <end position="944"/>
    </location>
</feature>
<keyword evidence="8" id="KW-1133">Transmembrane helix</keyword>
<protein>
    <submittedName>
        <fullName evidence="11">Vacuolar protein sorting/targeting protein PEP1</fullName>
    </submittedName>
</protein>
<dbReference type="Proteomes" id="UP001150569">
    <property type="component" value="Unassembled WGS sequence"/>
</dbReference>
<evidence type="ECO:0000256" key="2">
    <source>
        <dbReference type="ARBA" id="ARBA00008251"/>
    </source>
</evidence>
<dbReference type="InterPro" id="IPR031777">
    <property type="entry name" value="Sortilin_C"/>
</dbReference>
<organism evidence="11 12">
    <name type="scientific">Tieghemiomyces parasiticus</name>
    <dbReference type="NCBI Taxonomy" id="78921"/>
    <lineage>
        <taxon>Eukaryota</taxon>
        <taxon>Fungi</taxon>
        <taxon>Fungi incertae sedis</taxon>
        <taxon>Zoopagomycota</taxon>
        <taxon>Kickxellomycotina</taxon>
        <taxon>Dimargaritomycetes</taxon>
        <taxon>Dimargaritales</taxon>
        <taxon>Dimargaritaceae</taxon>
        <taxon>Tieghemiomyces</taxon>
    </lineage>
</organism>
<dbReference type="SUPFAM" id="SSF50939">
    <property type="entry name" value="Sialidases"/>
    <property type="match status" value="1"/>
</dbReference>
<dbReference type="PANTHER" id="PTHR12106">
    <property type="entry name" value="SORTILIN RELATED"/>
    <property type="match status" value="1"/>
</dbReference>
<dbReference type="PANTHER" id="PTHR12106:SF27">
    <property type="entry name" value="SORTILIN-RELATED RECEPTOR"/>
    <property type="match status" value="1"/>
</dbReference>
<dbReference type="InterPro" id="IPR006581">
    <property type="entry name" value="VPS10"/>
</dbReference>
<keyword evidence="12" id="KW-1185">Reference proteome</keyword>
<dbReference type="GO" id="GO:0006895">
    <property type="term" value="P:Golgi to endosome transport"/>
    <property type="evidence" value="ECO:0007669"/>
    <property type="project" value="TreeGrafter"/>
</dbReference>
<reference evidence="11" key="1">
    <citation type="submission" date="2022-07" db="EMBL/GenBank/DDBJ databases">
        <title>Phylogenomic reconstructions and comparative analyses of Kickxellomycotina fungi.</title>
        <authorList>
            <person name="Reynolds N.K."/>
            <person name="Stajich J.E."/>
            <person name="Barry K."/>
            <person name="Grigoriev I.V."/>
            <person name="Crous P."/>
            <person name="Smith M.E."/>
        </authorList>
    </citation>
    <scope>NUCLEOTIDE SEQUENCE</scope>
    <source>
        <strain evidence="11">RSA 861</strain>
    </source>
</reference>
<evidence type="ECO:0000256" key="5">
    <source>
        <dbReference type="ARBA" id="ARBA00023136"/>
    </source>
</evidence>
<keyword evidence="6" id="KW-0325">Glycoprotein</keyword>
<keyword evidence="3 9" id="KW-0732">Signal</keyword>
<feature type="domain" description="VPS10" evidence="10">
    <location>
        <begin position="47"/>
        <end position="722"/>
    </location>
</feature>